<proteinExistence type="predicted"/>
<dbReference type="Gene3D" id="2.30.30.40">
    <property type="entry name" value="SH3 Domains"/>
    <property type="match status" value="1"/>
</dbReference>
<dbReference type="PROSITE" id="PS51781">
    <property type="entry name" value="SH3B"/>
    <property type="match status" value="1"/>
</dbReference>
<reference evidence="3 4" key="1">
    <citation type="submission" date="2019-07" db="EMBL/GenBank/DDBJ databases">
        <authorList>
            <person name="Zhou L.-Y."/>
        </authorList>
    </citation>
    <scope>NUCLEOTIDE SEQUENCE [LARGE SCALE GENOMIC DNA]</scope>
    <source>
        <strain evidence="3 4">YIM 101269</strain>
    </source>
</reference>
<organism evidence="3 4">
    <name type="scientific">Tessaracoccus rhinocerotis</name>
    <dbReference type="NCBI Taxonomy" id="1689449"/>
    <lineage>
        <taxon>Bacteria</taxon>
        <taxon>Bacillati</taxon>
        <taxon>Actinomycetota</taxon>
        <taxon>Actinomycetes</taxon>
        <taxon>Propionibacteriales</taxon>
        <taxon>Propionibacteriaceae</taxon>
        <taxon>Tessaracoccus</taxon>
    </lineage>
</organism>
<dbReference type="Proteomes" id="UP000317638">
    <property type="component" value="Unassembled WGS sequence"/>
</dbReference>
<evidence type="ECO:0000313" key="4">
    <source>
        <dbReference type="Proteomes" id="UP000317638"/>
    </source>
</evidence>
<gene>
    <name evidence="3" type="ORF">FOJ82_09715</name>
</gene>
<dbReference type="InterPro" id="IPR003646">
    <property type="entry name" value="SH3-like_bac-type"/>
</dbReference>
<keyword evidence="4" id="KW-1185">Reference proteome</keyword>
<dbReference type="AlphaFoldDB" id="A0A553K0S1"/>
<dbReference type="RefSeq" id="WP_143938274.1">
    <property type="nucleotide sequence ID" value="NZ_VKKG01000003.1"/>
</dbReference>
<feature type="compositionally biased region" description="Low complexity" evidence="1">
    <location>
        <begin position="95"/>
        <end position="167"/>
    </location>
</feature>
<feature type="region of interest" description="Disordered" evidence="1">
    <location>
        <begin position="76"/>
        <end position="175"/>
    </location>
</feature>
<dbReference type="OrthoDB" id="2989771at2"/>
<sequence>MTSPRRAATEQVEVITLDSDSPRRAAGAGALWPFVRRTIAPAALVGVLAVSTVLTFVPVDAGTSVADPLHQAEVELGVSRSREREPIKDLPTGHPSPTAVSSIAPVPSPSVVPSTTPTVATASPTPSPDTVTPSPSSAAETPVAASAVPAETAEATPSEPPVESTTPAPEPTPEVDWSVLGAQTGTVWATASVNVRTGPGTQHDVVTTLRSGDDVTATDTTADGWQQVVVGDGAGWVKGTYLDDEEPEATTSGINTSACSSVSGSTSGMTANAIQVRNAVCNAFPNVSSIGGYRSGGGSYHSSGRAIDVMISGEAGWEIARWARANAGQLGVIEVIYSQQIWTSQRSGDGWRSMSDRGSASANHYDHVHISVR</sequence>
<name>A0A553K0S1_9ACTN</name>
<dbReference type="Pfam" id="PF08239">
    <property type="entry name" value="SH3_3"/>
    <property type="match status" value="1"/>
</dbReference>
<dbReference type="InterPro" id="IPR009045">
    <property type="entry name" value="Zn_M74/Hedgehog-like"/>
</dbReference>
<accession>A0A553K0S1</accession>
<comment type="caution">
    <text evidence="3">The sequence shown here is derived from an EMBL/GenBank/DDBJ whole genome shotgun (WGS) entry which is preliminary data.</text>
</comment>
<dbReference type="SMART" id="SM00287">
    <property type="entry name" value="SH3b"/>
    <property type="match status" value="1"/>
</dbReference>
<dbReference type="EMBL" id="VKKG01000003">
    <property type="protein sequence ID" value="TRY18298.1"/>
    <property type="molecule type" value="Genomic_DNA"/>
</dbReference>
<evidence type="ECO:0000313" key="3">
    <source>
        <dbReference type="EMBL" id="TRY18298.1"/>
    </source>
</evidence>
<evidence type="ECO:0000256" key="1">
    <source>
        <dbReference type="SAM" id="MobiDB-lite"/>
    </source>
</evidence>
<dbReference type="InterPro" id="IPR058593">
    <property type="entry name" value="ARB_07466-like_C"/>
</dbReference>
<protein>
    <submittedName>
        <fullName evidence="3">SH3 domain-containing protein</fullName>
    </submittedName>
</protein>
<dbReference type="Pfam" id="PF26571">
    <property type="entry name" value="VldE"/>
    <property type="match status" value="1"/>
</dbReference>
<dbReference type="SUPFAM" id="SSF55166">
    <property type="entry name" value="Hedgehog/DD-peptidase"/>
    <property type="match status" value="1"/>
</dbReference>
<evidence type="ECO:0000259" key="2">
    <source>
        <dbReference type="PROSITE" id="PS51781"/>
    </source>
</evidence>
<feature type="domain" description="SH3b" evidence="2">
    <location>
        <begin position="182"/>
        <end position="246"/>
    </location>
</feature>